<feature type="compositionally biased region" description="Polar residues" evidence="1">
    <location>
        <begin position="73"/>
        <end position="83"/>
    </location>
</feature>
<protein>
    <submittedName>
        <fullName evidence="2">Uncharacterized protein</fullName>
    </submittedName>
</protein>
<sequence length="129" mass="14853">MKKNKSCTPKDVHKMMYTYFHSHETEMGPVEKKEFIKGKTSTYDSKASLVKSFCCLDVQATESKENKDKEQGKSNINKPLRPTNMNEISQALLNIEFGKKQPDFEKQAFNFITANYMDIGNLPVNSYVR</sequence>
<gene>
    <name evidence="2" type="ORF">O181_013650</name>
</gene>
<keyword evidence="3" id="KW-1185">Reference proteome</keyword>
<evidence type="ECO:0000313" key="3">
    <source>
        <dbReference type="Proteomes" id="UP000765509"/>
    </source>
</evidence>
<dbReference type="EMBL" id="AVOT02003586">
    <property type="protein sequence ID" value="MBW0473935.1"/>
    <property type="molecule type" value="Genomic_DNA"/>
</dbReference>
<name>A0A9Q3GP49_9BASI</name>
<evidence type="ECO:0000256" key="1">
    <source>
        <dbReference type="SAM" id="MobiDB-lite"/>
    </source>
</evidence>
<dbReference type="AlphaFoldDB" id="A0A9Q3GP49"/>
<proteinExistence type="predicted"/>
<dbReference type="Proteomes" id="UP000765509">
    <property type="component" value="Unassembled WGS sequence"/>
</dbReference>
<feature type="compositionally biased region" description="Basic and acidic residues" evidence="1">
    <location>
        <begin position="62"/>
        <end position="72"/>
    </location>
</feature>
<organism evidence="2 3">
    <name type="scientific">Austropuccinia psidii MF-1</name>
    <dbReference type="NCBI Taxonomy" id="1389203"/>
    <lineage>
        <taxon>Eukaryota</taxon>
        <taxon>Fungi</taxon>
        <taxon>Dikarya</taxon>
        <taxon>Basidiomycota</taxon>
        <taxon>Pucciniomycotina</taxon>
        <taxon>Pucciniomycetes</taxon>
        <taxon>Pucciniales</taxon>
        <taxon>Sphaerophragmiaceae</taxon>
        <taxon>Austropuccinia</taxon>
    </lineage>
</organism>
<feature type="region of interest" description="Disordered" evidence="1">
    <location>
        <begin position="62"/>
        <end position="83"/>
    </location>
</feature>
<reference evidence="2" key="1">
    <citation type="submission" date="2021-03" db="EMBL/GenBank/DDBJ databases">
        <title>Draft genome sequence of rust myrtle Austropuccinia psidii MF-1, a brazilian biotype.</title>
        <authorList>
            <person name="Quecine M.C."/>
            <person name="Pachon D.M.R."/>
            <person name="Bonatelli M.L."/>
            <person name="Correr F.H."/>
            <person name="Franceschini L.M."/>
            <person name="Leite T.F."/>
            <person name="Margarido G.R.A."/>
            <person name="Almeida C.A."/>
            <person name="Ferrarezi J.A."/>
            <person name="Labate C.A."/>
        </authorList>
    </citation>
    <scope>NUCLEOTIDE SEQUENCE</scope>
    <source>
        <strain evidence="2">MF-1</strain>
    </source>
</reference>
<evidence type="ECO:0000313" key="2">
    <source>
        <dbReference type="EMBL" id="MBW0473935.1"/>
    </source>
</evidence>
<comment type="caution">
    <text evidence="2">The sequence shown here is derived from an EMBL/GenBank/DDBJ whole genome shotgun (WGS) entry which is preliminary data.</text>
</comment>
<accession>A0A9Q3GP49</accession>